<dbReference type="EMBL" id="MF036690">
    <property type="protein sequence ID" value="ARW57424.1"/>
    <property type="molecule type" value="Genomic_DNA"/>
</dbReference>
<organism evidence="1 2">
    <name type="scientific">Serratia phage CHI14</name>
    <dbReference type="NCBI Taxonomy" id="2006941"/>
    <lineage>
        <taxon>Viruses</taxon>
        <taxon>Duplodnaviria</taxon>
        <taxon>Heunggongvirae</taxon>
        <taxon>Uroviricota</taxon>
        <taxon>Caudoviricetes</taxon>
        <taxon>Pantevenvirales</taxon>
        <taxon>Straboviridae</taxon>
        <taxon>Tevenvirinae</taxon>
        <taxon>Winklervirus</taxon>
        <taxon>Winklervirus chi14</taxon>
    </lineage>
</organism>
<name>A0A1Z1LX70_9CAUD</name>
<dbReference type="Proteomes" id="UP000225148">
    <property type="component" value="Segment"/>
</dbReference>
<dbReference type="KEGG" id="vg:40085395"/>
<accession>A0A1Z1LX70</accession>
<dbReference type="InterPro" id="IPR036890">
    <property type="entry name" value="HATPase_C_sf"/>
</dbReference>
<proteinExistence type="predicted"/>
<dbReference type="GeneID" id="40085395"/>
<reference evidence="1 2" key="1">
    <citation type="submission" date="2017-04" db="EMBL/GenBank/DDBJ databases">
        <title>Environmental T4-family bacteriophages evolve to escape abortive infection via multiple routes in a bacterial host employing altruistic suicide through Type III toxin-antitoxin systems.</title>
        <authorList>
            <person name="Chen B."/>
            <person name="Salmond G.P.C."/>
            <person name="Akusobi C."/>
            <person name="Fang X."/>
        </authorList>
    </citation>
    <scope>NUCLEOTIDE SEQUENCE [LARGE SCALE GENOMIC DNA]</scope>
</reference>
<dbReference type="SUPFAM" id="SSF55874">
    <property type="entry name" value="ATPase domain of HSP90 chaperone/DNA topoisomerase II/histidine kinase"/>
    <property type="match status" value="1"/>
</dbReference>
<evidence type="ECO:0000313" key="1">
    <source>
        <dbReference type="EMBL" id="ARW57424.1"/>
    </source>
</evidence>
<evidence type="ECO:0000313" key="2">
    <source>
        <dbReference type="Proteomes" id="UP000225148"/>
    </source>
</evidence>
<protein>
    <submittedName>
        <fullName evidence="1">Protector from prophage-induced early lysis</fullName>
    </submittedName>
</protein>
<dbReference type="RefSeq" id="YP_009609326.1">
    <property type="nucleotide sequence ID" value="NC_041996.1"/>
</dbReference>
<sequence>MKLVTDDEVILGSGNQASKKFSIATSAKAFKILSSNLYKNKIRAIIRELSCNCIDAHFLNGQTKPFTIKAPSQLDPRFVIRDFGPGLSEDDVLNLYTTYFASTKSNSNDFIGALGLGSKSPFSYTETFTVVSYHDGMIRGFNAMLDDGEPVLKPTFVEQMKEGDETGIEITVPVKMNDLSSWLKEIRYVLRPFAGKVELTGTKTEIDFFPEFEDTYSIPYNYNGFENEGIYALYGNIVYPLNECPGLTKSWLQIKNDITFVRFALGELDITPSREELSFDEQTTANVRKRIEELGKKVLEEDLKDFANETNDRKIHRMVDNLSYDARNFLQNRSVVFGVKKYNWRQLQVMHEIPKYFAEVGCAYEMCTSPTRKRIKWSSNSKTASVNRLYGHNTEKLVVLLNDVKNNKKLDTIRGLAQLTREDKLPAGYPKLKTFDDIVMFDVNSELEMKTLALIKTFFGEDPVEVYKMSELTEAQGIVKKEEVNKGPSAVRPKSPNGYRLVKNPSGGLDHTDLFLSAKDVYDLDEEWVLFKNRDDFYDIDGKIIHNIAEYSIKTCVEYIDDIKEYIVLRPAVWKYAYKNNKLKSLYKRMSEFFIELIDTVDYDEYTVDSGSYSYYSRHINKHKCLAPMDKFFTERGSVSAAAMKLKNYAMSFKNSWTENVDEHKLARNIFESLTEFATDKQEARVKKFEKENVVLSEYMKGRYSMSETQAADFAKLLNLGS</sequence>
<keyword evidence="2" id="KW-1185">Reference proteome</keyword>
<dbReference type="OrthoDB" id="288at10239"/>
<dbReference type="Gene3D" id="3.30.565.10">
    <property type="entry name" value="Histidine kinase-like ATPase, C-terminal domain"/>
    <property type="match status" value="1"/>
</dbReference>